<reference evidence="2" key="2">
    <citation type="journal article" date="2021" name="PeerJ">
        <title>Extensive microbial diversity within the chicken gut microbiome revealed by metagenomics and culture.</title>
        <authorList>
            <person name="Gilroy R."/>
            <person name="Ravi A."/>
            <person name="Getino M."/>
            <person name="Pursley I."/>
            <person name="Horton D.L."/>
            <person name="Alikhan N.F."/>
            <person name="Baker D."/>
            <person name="Gharbi K."/>
            <person name="Hall N."/>
            <person name="Watson M."/>
            <person name="Adriaenssens E.M."/>
            <person name="Foster-Nyarko E."/>
            <person name="Jarju S."/>
            <person name="Secka A."/>
            <person name="Antonio M."/>
            <person name="Oren A."/>
            <person name="Chaudhuri R.R."/>
            <person name="La Ragione R."/>
            <person name="Hildebrand F."/>
            <person name="Pallen M.J."/>
        </authorList>
    </citation>
    <scope>NUCLEOTIDE SEQUENCE</scope>
    <source>
        <strain evidence="2">ChiW13-3771</strain>
    </source>
</reference>
<dbReference type="SUPFAM" id="SSF52540">
    <property type="entry name" value="P-loop containing nucleoside triphosphate hydrolases"/>
    <property type="match status" value="1"/>
</dbReference>
<evidence type="ECO:0000313" key="2">
    <source>
        <dbReference type="EMBL" id="HIR89567.1"/>
    </source>
</evidence>
<dbReference type="Proteomes" id="UP000824201">
    <property type="component" value="Unassembled WGS sequence"/>
</dbReference>
<reference evidence="2" key="1">
    <citation type="submission" date="2020-10" db="EMBL/GenBank/DDBJ databases">
        <authorList>
            <person name="Gilroy R."/>
        </authorList>
    </citation>
    <scope>NUCLEOTIDE SEQUENCE</scope>
    <source>
        <strain evidence="2">ChiW13-3771</strain>
    </source>
</reference>
<gene>
    <name evidence="2" type="ORF">IAC96_11530</name>
</gene>
<evidence type="ECO:0000259" key="1">
    <source>
        <dbReference type="Pfam" id="PF01935"/>
    </source>
</evidence>
<dbReference type="AlphaFoldDB" id="A0A9D1JDW4"/>
<sequence length="869" mass="101378">MLIYKVGSIPDLTLSKYQAFADTGIDGMLEAQTQFIRQMYRVALVGRINIHFIFNYDEGFPSGKKLQIYIIFSGNEKDNTYYMKLRKIVEASNVSQYFQLLEIRNQRIEDITFSYMSILRKKERFLQTIVNDEEQYFYVVPNWKMNEKARLYNLIKLMQSFNEKCCYRVDLYVEKDMEEQIHKNFERPLSYLRNLSRRDNGISDYFKLQQEKRDPNADETLRQYEEWLKAVDTFSVFRCRICAFSNDEQSCQLLLDSVISECIDSGNATISNQKGEYSVLDFFNKVPEDCYSKDAPRSMKNWATTFTTEEIAMFVRLPVLYDGENIELPKETSPIHENEGIIIGRDKNNYEVKILPELFPKHMFVCGVPGSGKTNTMLHIANSLWNHKIIKKDGTFDKLHIPFLVLEPAKKEYRELALFDIPELLIFSPSASTDFPIKINPFEFARGLTLSEHISKLCQVFEGAFPIPSPAPFILDKAIQAIYEKHEWDVNDVNLGIKKYPTMSELYEQFEKELSKTSYDSEIRGNIRSVLEMRIGSLLRREMKEIFDVSTSTISPEQWLEYPIVIELEALGEGIANFVTLLLCTLIREVLKVNPFKNEELPVRHVIFIEEAHNLIATESQVKDGLDSNPKIAATAFIVKMLAEVRALREGIIIADQLPTAMAPEVIKNTNIKLVHRLTASDDRGLVGNTMSASPLQIENMAIYTKGQALYTYEQMLRPFEIRVCKVEEHENEEEKKKISKDITLYEIMLRKRGKFFEFCKLEAEEQWKNLEHKVFEWNETERKVVQQLEDFNSENFSYNKFEKQLKTCTKIMNGFRLMKSRLLLECSFISERFIEKEKKDKLNRTIQQLGTRYENEVVNVAIQYVIGS</sequence>
<feature type="domain" description="Helicase HerA central" evidence="1">
    <location>
        <begin position="347"/>
        <end position="585"/>
    </location>
</feature>
<comment type="caution">
    <text evidence="2">The sequence shown here is derived from an EMBL/GenBank/DDBJ whole genome shotgun (WGS) entry which is preliminary data.</text>
</comment>
<protein>
    <submittedName>
        <fullName evidence="2">ATP-binding protein</fullName>
    </submittedName>
</protein>
<dbReference type="InterPro" id="IPR002789">
    <property type="entry name" value="HerA_central"/>
</dbReference>
<dbReference type="PANTHER" id="PTHR42957">
    <property type="entry name" value="HELICASE MJ1565-RELATED"/>
    <property type="match status" value="1"/>
</dbReference>
<dbReference type="InterPro" id="IPR027417">
    <property type="entry name" value="P-loop_NTPase"/>
</dbReference>
<proteinExistence type="predicted"/>
<evidence type="ECO:0000313" key="3">
    <source>
        <dbReference type="Proteomes" id="UP000824201"/>
    </source>
</evidence>
<dbReference type="EMBL" id="DVHN01000154">
    <property type="protein sequence ID" value="HIR89567.1"/>
    <property type="molecule type" value="Genomic_DNA"/>
</dbReference>
<dbReference type="Gene3D" id="3.40.50.300">
    <property type="entry name" value="P-loop containing nucleotide triphosphate hydrolases"/>
    <property type="match status" value="2"/>
</dbReference>
<dbReference type="PANTHER" id="PTHR42957:SF1">
    <property type="entry name" value="HELICASE MJ1565-RELATED"/>
    <property type="match status" value="1"/>
</dbReference>
<keyword evidence="2" id="KW-0547">Nucleotide-binding</keyword>
<name>A0A9D1JDW4_9FIRM</name>
<accession>A0A9D1JDW4</accession>
<dbReference type="InterPro" id="IPR008571">
    <property type="entry name" value="HerA-like"/>
</dbReference>
<keyword evidence="2" id="KW-0067">ATP-binding</keyword>
<dbReference type="Pfam" id="PF01935">
    <property type="entry name" value="DUF87"/>
    <property type="match status" value="1"/>
</dbReference>
<organism evidence="2 3">
    <name type="scientific">Candidatus Fimimorpha faecalis</name>
    <dbReference type="NCBI Taxonomy" id="2840824"/>
    <lineage>
        <taxon>Bacteria</taxon>
        <taxon>Bacillati</taxon>
        <taxon>Bacillota</taxon>
        <taxon>Clostridia</taxon>
        <taxon>Eubacteriales</taxon>
        <taxon>Candidatus Fimimorpha</taxon>
    </lineage>
</organism>
<dbReference type="GO" id="GO:0005524">
    <property type="term" value="F:ATP binding"/>
    <property type="evidence" value="ECO:0007669"/>
    <property type="project" value="UniProtKB-KW"/>
</dbReference>